<evidence type="ECO:0000313" key="1">
    <source>
        <dbReference type="EMBL" id="CAK9059773.1"/>
    </source>
</evidence>
<gene>
    <name evidence="1" type="ORF">SCF082_LOCUS31604</name>
</gene>
<evidence type="ECO:0000313" key="2">
    <source>
        <dbReference type="Proteomes" id="UP001642464"/>
    </source>
</evidence>
<accession>A0ABP0N7K1</accession>
<sequence length="119" mass="13038">MSSWRVLHTLKEKLGVAKLDLENKNRASAAEEQEENEHKCLKAVYQTQETKEGTKTLELNSEVWDLDAFHGEIPAAQPDTMAYDAGGSSSQQLKPVVPEILVYDEAAPVAPEPGGIFGD</sequence>
<organism evidence="1 2">
    <name type="scientific">Durusdinium trenchii</name>
    <dbReference type="NCBI Taxonomy" id="1381693"/>
    <lineage>
        <taxon>Eukaryota</taxon>
        <taxon>Sar</taxon>
        <taxon>Alveolata</taxon>
        <taxon>Dinophyceae</taxon>
        <taxon>Suessiales</taxon>
        <taxon>Symbiodiniaceae</taxon>
        <taxon>Durusdinium</taxon>
    </lineage>
</organism>
<feature type="non-terminal residue" evidence="1">
    <location>
        <position position="119"/>
    </location>
</feature>
<keyword evidence="2" id="KW-1185">Reference proteome</keyword>
<name>A0ABP0N7K1_9DINO</name>
<comment type="caution">
    <text evidence="1">The sequence shown here is derived from an EMBL/GenBank/DDBJ whole genome shotgun (WGS) entry which is preliminary data.</text>
</comment>
<protein>
    <submittedName>
        <fullName evidence="1">Uncharacterized protein</fullName>
    </submittedName>
</protein>
<reference evidence="1 2" key="1">
    <citation type="submission" date="2024-02" db="EMBL/GenBank/DDBJ databases">
        <authorList>
            <person name="Chen Y."/>
            <person name="Shah S."/>
            <person name="Dougan E. K."/>
            <person name="Thang M."/>
            <person name="Chan C."/>
        </authorList>
    </citation>
    <scope>NUCLEOTIDE SEQUENCE [LARGE SCALE GENOMIC DNA]</scope>
</reference>
<proteinExistence type="predicted"/>
<dbReference type="Proteomes" id="UP001642464">
    <property type="component" value="Unassembled WGS sequence"/>
</dbReference>
<dbReference type="EMBL" id="CAXAMM010026847">
    <property type="protein sequence ID" value="CAK9059773.1"/>
    <property type="molecule type" value="Genomic_DNA"/>
</dbReference>